<dbReference type="EMBL" id="KK117025">
    <property type="protein sequence ID" value="KFM69371.1"/>
    <property type="molecule type" value="Genomic_DNA"/>
</dbReference>
<reference evidence="3 4" key="1">
    <citation type="submission" date="2013-11" db="EMBL/GenBank/DDBJ databases">
        <title>Genome sequencing of Stegodyphus mimosarum.</title>
        <authorList>
            <person name="Bechsgaard J."/>
        </authorList>
    </citation>
    <scope>NUCLEOTIDE SEQUENCE [LARGE SCALE GENOMIC DNA]</scope>
</reference>
<dbReference type="GO" id="GO:0005525">
    <property type="term" value="F:GTP binding"/>
    <property type="evidence" value="ECO:0007669"/>
    <property type="project" value="UniProtKB-KW"/>
</dbReference>
<feature type="non-terminal residue" evidence="3">
    <location>
        <position position="156"/>
    </location>
</feature>
<dbReference type="SMART" id="SM00173">
    <property type="entry name" value="RAS"/>
    <property type="match status" value="1"/>
</dbReference>
<dbReference type="InterPro" id="IPR027417">
    <property type="entry name" value="P-loop_NTPase"/>
</dbReference>
<dbReference type="SMART" id="SM00175">
    <property type="entry name" value="RAB"/>
    <property type="match status" value="1"/>
</dbReference>
<dbReference type="AlphaFoldDB" id="A0A087TW82"/>
<name>A0A087TW82_STEMI</name>
<dbReference type="Proteomes" id="UP000054359">
    <property type="component" value="Unassembled WGS sequence"/>
</dbReference>
<dbReference type="Gene3D" id="3.40.50.300">
    <property type="entry name" value="P-loop containing nucleotide triphosphate hydrolases"/>
    <property type="match status" value="1"/>
</dbReference>
<dbReference type="Pfam" id="PF00071">
    <property type="entry name" value="Ras"/>
    <property type="match status" value="1"/>
</dbReference>
<keyword evidence="4" id="KW-1185">Reference proteome</keyword>
<dbReference type="GO" id="GO:0003924">
    <property type="term" value="F:GTPase activity"/>
    <property type="evidence" value="ECO:0007669"/>
    <property type="project" value="InterPro"/>
</dbReference>
<sequence>MAHGVLLVYDVTDYATFSMVSGWLSDLKKYNDEADVLIVGNKNEDPAKKAVTASVVSSFAQQEGMDYLECSAKSGENVDQVFEALVLKIMKRKNSPSFAAPSSAKSKASTAKKAIENYVNHSNENLPAIIPLDDENFQLHVQPARDKKWYKKLCTL</sequence>
<dbReference type="PANTHER" id="PTHR47977">
    <property type="entry name" value="RAS-RELATED PROTEIN RAB"/>
    <property type="match status" value="1"/>
</dbReference>
<evidence type="ECO:0000256" key="1">
    <source>
        <dbReference type="ARBA" id="ARBA00022741"/>
    </source>
</evidence>
<dbReference type="PRINTS" id="PR00449">
    <property type="entry name" value="RASTRNSFRMNG"/>
</dbReference>
<dbReference type="PROSITE" id="PS51421">
    <property type="entry name" value="RAS"/>
    <property type="match status" value="1"/>
</dbReference>
<organism evidence="3 4">
    <name type="scientific">Stegodyphus mimosarum</name>
    <name type="common">African social velvet spider</name>
    <dbReference type="NCBI Taxonomy" id="407821"/>
    <lineage>
        <taxon>Eukaryota</taxon>
        <taxon>Metazoa</taxon>
        <taxon>Ecdysozoa</taxon>
        <taxon>Arthropoda</taxon>
        <taxon>Chelicerata</taxon>
        <taxon>Arachnida</taxon>
        <taxon>Araneae</taxon>
        <taxon>Araneomorphae</taxon>
        <taxon>Entelegynae</taxon>
        <taxon>Eresoidea</taxon>
        <taxon>Eresidae</taxon>
        <taxon>Stegodyphus</taxon>
    </lineage>
</organism>
<dbReference type="CDD" id="cd00154">
    <property type="entry name" value="Rab"/>
    <property type="match status" value="1"/>
</dbReference>
<dbReference type="STRING" id="407821.A0A087TW82"/>
<protein>
    <submittedName>
        <fullName evidence="3">GTP-binding protein YPTM2</fullName>
    </submittedName>
</protein>
<evidence type="ECO:0000256" key="2">
    <source>
        <dbReference type="ARBA" id="ARBA00023134"/>
    </source>
</evidence>
<gene>
    <name evidence="3" type="ORF">X975_15863</name>
</gene>
<accession>A0A087TW82</accession>
<keyword evidence="2" id="KW-0342">GTP-binding</keyword>
<dbReference type="InterPro" id="IPR001806">
    <property type="entry name" value="Small_GTPase"/>
</dbReference>
<evidence type="ECO:0000313" key="4">
    <source>
        <dbReference type="Proteomes" id="UP000054359"/>
    </source>
</evidence>
<dbReference type="OrthoDB" id="9989112at2759"/>
<proteinExistence type="predicted"/>
<keyword evidence="1" id="KW-0547">Nucleotide-binding</keyword>
<evidence type="ECO:0000313" key="3">
    <source>
        <dbReference type="EMBL" id="KFM69371.1"/>
    </source>
</evidence>
<dbReference type="InterPro" id="IPR050227">
    <property type="entry name" value="Rab"/>
</dbReference>
<dbReference type="PROSITE" id="PS51419">
    <property type="entry name" value="RAB"/>
    <property type="match status" value="1"/>
</dbReference>
<dbReference type="SUPFAM" id="SSF52540">
    <property type="entry name" value="P-loop containing nucleoside triphosphate hydrolases"/>
    <property type="match status" value="1"/>
</dbReference>